<dbReference type="AlphaFoldDB" id="A0A3N1KPS2"/>
<reference evidence="1 2" key="1">
    <citation type="submission" date="2018-11" db="EMBL/GenBank/DDBJ databases">
        <title>Genomic Encyclopedia of Type Strains, Phase IV (KMG-IV): sequencing the most valuable type-strain genomes for metagenomic binning, comparative biology and taxonomic classification.</title>
        <authorList>
            <person name="Goeker M."/>
        </authorList>
    </citation>
    <scope>NUCLEOTIDE SEQUENCE [LARGE SCALE GENOMIC DNA]</scope>
    <source>
        <strain evidence="1 2">DSM 5900</strain>
    </source>
</reference>
<evidence type="ECO:0000313" key="1">
    <source>
        <dbReference type="EMBL" id="ROP81302.1"/>
    </source>
</evidence>
<comment type="caution">
    <text evidence="1">The sequence shown here is derived from an EMBL/GenBank/DDBJ whole genome shotgun (WGS) entry which is preliminary data.</text>
</comment>
<name>A0A3N1KPS2_9PROT</name>
<keyword evidence="2" id="KW-1185">Reference proteome</keyword>
<organism evidence="1 2">
    <name type="scientific">Stella humosa</name>
    <dbReference type="NCBI Taxonomy" id="94"/>
    <lineage>
        <taxon>Bacteria</taxon>
        <taxon>Pseudomonadati</taxon>
        <taxon>Pseudomonadota</taxon>
        <taxon>Alphaproteobacteria</taxon>
        <taxon>Rhodospirillales</taxon>
        <taxon>Stellaceae</taxon>
        <taxon>Stella</taxon>
    </lineage>
</organism>
<protein>
    <submittedName>
        <fullName evidence="1">Uncharacterized protein</fullName>
    </submittedName>
</protein>
<proteinExistence type="predicted"/>
<accession>A0A3N1KPS2</accession>
<sequence length="43" mass="4279">MPLEATPLMAMVLLLLGAVAAPRECGPESADELADIAGLASLG</sequence>
<dbReference type="EMBL" id="RJKX01000018">
    <property type="protein sequence ID" value="ROP81302.1"/>
    <property type="molecule type" value="Genomic_DNA"/>
</dbReference>
<dbReference type="Proteomes" id="UP000278222">
    <property type="component" value="Unassembled WGS sequence"/>
</dbReference>
<gene>
    <name evidence="1" type="ORF">EDC65_5158</name>
</gene>
<evidence type="ECO:0000313" key="2">
    <source>
        <dbReference type="Proteomes" id="UP000278222"/>
    </source>
</evidence>